<reference evidence="1" key="1">
    <citation type="submission" date="2021-12" db="EMBL/GenBank/DDBJ databases">
        <authorList>
            <person name="Rodrigo-Torres L."/>
            <person name="Arahal R. D."/>
            <person name="Lucena T."/>
        </authorList>
    </citation>
    <scope>NUCLEOTIDE SEQUENCE</scope>
    <source>
        <strain evidence="1">CECT 8419</strain>
    </source>
</reference>
<gene>
    <name evidence="1" type="ORF">LEM8419_01654</name>
</gene>
<comment type="caution">
    <text evidence="1">The sequence shown here is derived from an EMBL/GenBank/DDBJ whole genome shotgun (WGS) entry which is preliminary data.</text>
</comment>
<keyword evidence="2" id="KW-1185">Reference proteome</keyword>
<accession>A0ABM9B092</accession>
<name>A0ABM9B092_9BACT</name>
<proteinExistence type="predicted"/>
<sequence>MPPPFSLTLPTPFGPAAFGIELTESGRVTAIQLPLEGLPETVYKLTYGASWRDARTYFLRLSETLTYRIEANLFATAPVEELAPLVAHYSEHAAPSEPVTDYATYWATHAQWIQVFAFRQRRVDKVLRKLARLDDRQQLQGLEPQLFDYLLNLLPLEFTRTSELVYETIGNFRTERARTYLLSELEREGRHPYTANLLRGLEHYSDDATRERLQTIYQRATFGDEQLTQYIRGLTRFDRDAVLPHLLAILTEHGGEVEAVCTVLYDFGYPTDFIAGQIIKQFEREQDYYVLNDLLQAALSVEGPLHIDLAAMNEKVSAATYTDLPPVNWPQQLESGWRELVRRSSYQQVMAVVSDSLISPVPRLQRNAVLQLKAYREDATDNPPLPYPIEQRMRELLASRYDKVYVEILNILGSRPTPELREPEQMLDAIMAISIGSRYRFVVLNALRRVGHTQVLRDRARRYYTAISAGTQDAELREKVTAWLPFLEKYLGDISSIREVLLSSGKSGAAG</sequence>
<dbReference type="RefSeq" id="WP_238750551.1">
    <property type="nucleotide sequence ID" value="NZ_CAKLPZ010000001.1"/>
</dbReference>
<protein>
    <submittedName>
        <fullName evidence="1">Uncharacterized protein</fullName>
    </submittedName>
</protein>
<evidence type="ECO:0000313" key="1">
    <source>
        <dbReference type="EMBL" id="CAH1000501.1"/>
    </source>
</evidence>
<evidence type="ECO:0000313" key="2">
    <source>
        <dbReference type="Proteomes" id="UP000837803"/>
    </source>
</evidence>
<organism evidence="1 2">
    <name type="scientific">Neolewinella maritima</name>
    <dbReference type="NCBI Taxonomy" id="1383882"/>
    <lineage>
        <taxon>Bacteria</taxon>
        <taxon>Pseudomonadati</taxon>
        <taxon>Bacteroidota</taxon>
        <taxon>Saprospiria</taxon>
        <taxon>Saprospirales</taxon>
        <taxon>Lewinellaceae</taxon>
        <taxon>Neolewinella</taxon>
    </lineage>
</organism>
<dbReference type="Proteomes" id="UP000837803">
    <property type="component" value="Unassembled WGS sequence"/>
</dbReference>
<dbReference type="EMBL" id="CAKLPZ010000001">
    <property type="protein sequence ID" value="CAH1000501.1"/>
    <property type="molecule type" value="Genomic_DNA"/>
</dbReference>